<gene>
    <name evidence="2" type="primary">hemS_2</name>
    <name evidence="2" type="ORF">ERS008530_01690</name>
</gene>
<dbReference type="STRING" id="631.CH53_4124"/>
<sequence length="353" mass="40168">MEMSLYQRYLSAKQLNPQLPTCDLAESLNVSEAELSYARVGHDMERLNISASVLLAELAHVGVTKSVTANQCARHEIIGEYQNLRLHGHLGLILNPRALDLRLFFRQWDAIFSLCETTPQGEQHSIQCFDLQGNPIHQIYCIGETDLNAWQALVTKYRATDNTPLVLHPRDQELSGTAPLNNALIDAEWRKMNDIHQFFMLLKRHKITRKQAFRAVGDDLAFQVDNQSLSQILRAAQARQNEIMLFVGNSGCIQIFTGVIEQLIVERNTHADGKLSINVLNQRFNLYLNKDAIAEIWVTRKPTKDGYISSLELLDNQGKHILQVFGQRNEGQSEQSQWIEQLAELTVIESTHE</sequence>
<dbReference type="CDD" id="cd16831">
    <property type="entry name" value="HemS-like_C"/>
    <property type="match status" value="1"/>
</dbReference>
<dbReference type="OrthoDB" id="316630at2"/>
<dbReference type="SUPFAM" id="SSF144064">
    <property type="entry name" value="Heme iron utilization protein-like"/>
    <property type="match status" value="1"/>
</dbReference>
<dbReference type="AlphaFoldDB" id="A0A0T9M5A2"/>
<reference evidence="2 3" key="1">
    <citation type="submission" date="2015-03" db="EMBL/GenBank/DDBJ databases">
        <authorList>
            <person name="Murphy D."/>
        </authorList>
    </citation>
    <scope>NUCLEOTIDE SEQUENCE [LARGE SCALE GENOMIC DNA]</scope>
    <source>
        <strain evidence="2 3">BR165/97</strain>
    </source>
</reference>
<dbReference type="InterPro" id="IPR007845">
    <property type="entry name" value="HemS/ChuX_dom"/>
</dbReference>
<dbReference type="Gene3D" id="3.40.1570.10">
    <property type="entry name" value="HemS/ChuS/ChuX like domains"/>
    <property type="match status" value="2"/>
</dbReference>
<evidence type="ECO:0000313" key="2">
    <source>
        <dbReference type="EMBL" id="CNF62077.1"/>
    </source>
</evidence>
<dbReference type="GO" id="GO:0006826">
    <property type="term" value="P:iron ion transport"/>
    <property type="evidence" value="ECO:0007669"/>
    <property type="project" value="InterPro"/>
</dbReference>
<evidence type="ECO:0000313" key="3">
    <source>
        <dbReference type="Proteomes" id="UP000038750"/>
    </source>
</evidence>
<feature type="domain" description="Haemin-degrading HemS/ChuX" evidence="1">
    <location>
        <begin position="206"/>
        <end position="345"/>
    </location>
</feature>
<dbReference type="CDD" id="cd16830">
    <property type="entry name" value="HemS-like_N"/>
    <property type="match status" value="1"/>
</dbReference>
<dbReference type="Pfam" id="PF05171">
    <property type="entry name" value="HemS"/>
    <property type="match status" value="2"/>
</dbReference>
<protein>
    <submittedName>
        <fullName evidence="2">Hemin transport protein</fullName>
    </submittedName>
</protein>
<organism evidence="2 3">
    <name type="scientific">Yersinia intermedia</name>
    <dbReference type="NCBI Taxonomy" id="631"/>
    <lineage>
        <taxon>Bacteria</taxon>
        <taxon>Pseudomonadati</taxon>
        <taxon>Pseudomonadota</taxon>
        <taxon>Gammaproteobacteria</taxon>
        <taxon>Enterobacterales</taxon>
        <taxon>Yersiniaceae</taxon>
        <taxon>Yersinia</taxon>
    </lineage>
</organism>
<dbReference type="RefSeq" id="WP_050073386.1">
    <property type="nucleotide sequence ID" value="NZ_CPZJ01000005.1"/>
</dbReference>
<dbReference type="InterPro" id="IPR053733">
    <property type="entry name" value="Heme_Transport_Util_sf"/>
</dbReference>
<name>A0A0T9M5A2_YERIN</name>
<evidence type="ECO:0000259" key="1">
    <source>
        <dbReference type="Pfam" id="PF05171"/>
    </source>
</evidence>
<proteinExistence type="predicted"/>
<dbReference type="Proteomes" id="UP000038750">
    <property type="component" value="Unassembled WGS sequence"/>
</dbReference>
<dbReference type="eggNOG" id="COG3720">
    <property type="taxonomic scope" value="Bacteria"/>
</dbReference>
<dbReference type="EMBL" id="CPZJ01000005">
    <property type="protein sequence ID" value="CNF62077.1"/>
    <property type="molecule type" value="Genomic_DNA"/>
</dbReference>
<accession>A0A0T9M5A2</accession>
<feature type="domain" description="Haemin-degrading HemS/ChuX" evidence="1">
    <location>
        <begin position="29"/>
        <end position="157"/>
    </location>
</feature>